<evidence type="ECO:0000256" key="1">
    <source>
        <dbReference type="SAM" id="Phobius"/>
    </source>
</evidence>
<reference evidence="2 3" key="1">
    <citation type="submission" date="2011-04" db="EMBL/GenBank/DDBJ databases">
        <title>Complete sequence of Cellulomonas fimi ATCC 484.</title>
        <authorList>
            <consortium name="US DOE Joint Genome Institute"/>
            <person name="Lucas S."/>
            <person name="Han J."/>
            <person name="Lapidus A."/>
            <person name="Cheng J.-F."/>
            <person name="Goodwin L."/>
            <person name="Pitluck S."/>
            <person name="Peters L."/>
            <person name="Chertkov O."/>
            <person name="Detter J.C."/>
            <person name="Han C."/>
            <person name="Tapia R."/>
            <person name="Land M."/>
            <person name="Hauser L."/>
            <person name="Kyrpides N."/>
            <person name="Ivanova N."/>
            <person name="Ovchinnikova G."/>
            <person name="Pagani I."/>
            <person name="Mead D."/>
            <person name="Brumm P."/>
            <person name="Woyke T."/>
        </authorList>
    </citation>
    <scope>NUCLEOTIDE SEQUENCE [LARGE SCALE GENOMIC DNA]</scope>
    <source>
        <strain evidence="3">ATCC 484 / DSM 20113 / JCM 1341 / NBRC 15513 / NCIMB 8980 / NCTC 7547</strain>
    </source>
</reference>
<dbReference type="KEGG" id="cfi:Celf_0536"/>
<dbReference type="AlphaFoldDB" id="F4H8B9"/>
<dbReference type="EMBL" id="CP002666">
    <property type="protein sequence ID" value="AEE44676.1"/>
    <property type="molecule type" value="Genomic_DNA"/>
</dbReference>
<keyword evidence="1" id="KW-0472">Membrane</keyword>
<protein>
    <submittedName>
        <fullName evidence="2">Uncharacterized protein</fullName>
    </submittedName>
</protein>
<dbReference type="HOGENOM" id="CLU_1552523_0_0_11"/>
<dbReference type="RefSeq" id="WP_013769705.1">
    <property type="nucleotide sequence ID" value="NC_015514.1"/>
</dbReference>
<name>F4H8B9_CELFA</name>
<keyword evidence="3" id="KW-1185">Reference proteome</keyword>
<proteinExistence type="predicted"/>
<keyword evidence="1" id="KW-0812">Transmembrane</keyword>
<keyword evidence="1" id="KW-1133">Transmembrane helix</keyword>
<evidence type="ECO:0000313" key="3">
    <source>
        <dbReference type="Proteomes" id="UP000008460"/>
    </source>
</evidence>
<feature type="transmembrane region" description="Helical" evidence="1">
    <location>
        <begin position="30"/>
        <end position="50"/>
    </location>
</feature>
<organism evidence="2 3">
    <name type="scientific">Cellulomonas fimi (strain ATCC 484 / DSM 20113 / JCM 1341 / CCUG 24087 / LMG 16345 / NBRC 15513 / NCIMB 8980 / NCTC 7547 / NRS-133)</name>
    <dbReference type="NCBI Taxonomy" id="590998"/>
    <lineage>
        <taxon>Bacteria</taxon>
        <taxon>Bacillati</taxon>
        <taxon>Actinomycetota</taxon>
        <taxon>Actinomycetes</taxon>
        <taxon>Micrococcales</taxon>
        <taxon>Cellulomonadaceae</taxon>
        <taxon>Cellulomonas</taxon>
    </lineage>
</organism>
<sequence length="172" mass="17750">MTTIDDADLFGEAFGGFRTLGEGRRPRHGLLTALVLVAGLALVAVAFVWARDARAADAPAHVEPLTLLAAFGDAQTAVDSIPADAARALLVEPSSTRFLVETASGKHYAAVSRTGELCVVTLPSGDVPEAGCVASVADARIASGDVWLAADADRAPTDEGWRSAGPNVWVRG</sequence>
<dbReference type="Proteomes" id="UP000008460">
    <property type="component" value="Chromosome"/>
</dbReference>
<accession>F4H8B9</accession>
<evidence type="ECO:0000313" key="2">
    <source>
        <dbReference type="EMBL" id="AEE44676.1"/>
    </source>
</evidence>
<gene>
    <name evidence="2" type="ordered locus">Celf_0536</name>
</gene>